<evidence type="ECO:0000256" key="7">
    <source>
        <dbReference type="ARBA" id="ARBA00012776"/>
    </source>
</evidence>
<evidence type="ECO:0000256" key="10">
    <source>
        <dbReference type="ARBA" id="ARBA00022490"/>
    </source>
</evidence>
<dbReference type="Gene3D" id="3.40.50.300">
    <property type="entry name" value="P-loop containing nucleotide triphosphate hydrolases"/>
    <property type="match status" value="2"/>
</dbReference>
<evidence type="ECO:0000313" key="23">
    <source>
        <dbReference type="EMBL" id="KAK4191139.1"/>
    </source>
</evidence>
<dbReference type="FunFam" id="3.40.50.300:FF:001123">
    <property type="entry name" value="C-1-tetrahydrofolate synthase, cytoplasmic isoform X2"/>
    <property type="match status" value="1"/>
</dbReference>
<dbReference type="GO" id="GO:0006164">
    <property type="term" value="P:purine nucleotide biosynthetic process"/>
    <property type="evidence" value="ECO:0007669"/>
    <property type="project" value="UniProtKB-KW"/>
</dbReference>
<dbReference type="EC" id="3.5.4.9" evidence="7"/>
<feature type="domain" description="Tetrahydrofolate dehydrogenase/cyclohydrolase NAD(P)-binding" evidence="22">
    <location>
        <begin position="308"/>
        <end position="455"/>
    </location>
</feature>
<reference evidence="23" key="1">
    <citation type="journal article" date="2023" name="Mol. Phylogenet. Evol.">
        <title>Genome-scale phylogeny and comparative genomics of the fungal order Sordariales.</title>
        <authorList>
            <person name="Hensen N."/>
            <person name="Bonometti L."/>
            <person name="Westerberg I."/>
            <person name="Brannstrom I.O."/>
            <person name="Guillou S."/>
            <person name="Cros-Aarteil S."/>
            <person name="Calhoun S."/>
            <person name="Haridas S."/>
            <person name="Kuo A."/>
            <person name="Mondo S."/>
            <person name="Pangilinan J."/>
            <person name="Riley R."/>
            <person name="LaButti K."/>
            <person name="Andreopoulos B."/>
            <person name="Lipzen A."/>
            <person name="Chen C."/>
            <person name="Yan M."/>
            <person name="Daum C."/>
            <person name="Ng V."/>
            <person name="Clum A."/>
            <person name="Steindorff A."/>
            <person name="Ohm R.A."/>
            <person name="Martin F."/>
            <person name="Silar P."/>
            <person name="Natvig D.O."/>
            <person name="Lalanne C."/>
            <person name="Gautier V."/>
            <person name="Ament-Velasquez S.L."/>
            <person name="Kruys A."/>
            <person name="Hutchinson M.I."/>
            <person name="Powell A.J."/>
            <person name="Barry K."/>
            <person name="Miller A.N."/>
            <person name="Grigoriev I.V."/>
            <person name="Debuchy R."/>
            <person name="Gladieux P."/>
            <person name="Hiltunen Thoren M."/>
            <person name="Johannesson H."/>
        </authorList>
    </citation>
    <scope>NUCLEOTIDE SEQUENCE</scope>
    <source>
        <strain evidence="23">PSN309</strain>
    </source>
</reference>
<dbReference type="FunFam" id="3.30.1510.10:FF:000002">
    <property type="entry name" value="C-1-tetrahydrofolate synthase, cytoplasmic"/>
    <property type="match status" value="1"/>
</dbReference>
<dbReference type="CDD" id="cd01080">
    <property type="entry name" value="NAD_bind_m-THF_DH_Cyclohyd"/>
    <property type="match status" value="1"/>
</dbReference>
<evidence type="ECO:0000256" key="1">
    <source>
        <dbReference type="ARBA" id="ARBA00004496"/>
    </source>
</evidence>
<dbReference type="InterPro" id="IPR020630">
    <property type="entry name" value="THF_DH/CycHdrlase_cat_dom"/>
</dbReference>
<dbReference type="PROSITE" id="PS00721">
    <property type="entry name" value="FTHFS_1"/>
    <property type="match status" value="1"/>
</dbReference>
<dbReference type="PROSITE" id="PS00767">
    <property type="entry name" value="THF_DHG_CYH_2"/>
    <property type="match status" value="1"/>
</dbReference>
<dbReference type="FunFam" id="3.40.50.10860:FF:000005">
    <property type="entry name" value="C-1-tetrahydrofolate synthase, cytoplasmic, putative"/>
    <property type="match status" value="1"/>
</dbReference>
<comment type="subunit">
    <text evidence="5">Homodimer.</text>
</comment>
<feature type="domain" description="Tetrahydrofolate dehydrogenase/cyclohydrolase catalytic" evidence="21">
    <location>
        <begin position="171"/>
        <end position="287"/>
    </location>
</feature>
<evidence type="ECO:0000256" key="2">
    <source>
        <dbReference type="ARBA" id="ARBA00004777"/>
    </source>
</evidence>
<evidence type="ECO:0000256" key="16">
    <source>
        <dbReference type="ARBA" id="ARBA00022840"/>
    </source>
</evidence>
<organism evidence="23 24">
    <name type="scientific">Podospora australis</name>
    <dbReference type="NCBI Taxonomy" id="1536484"/>
    <lineage>
        <taxon>Eukaryota</taxon>
        <taxon>Fungi</taxon>
        <taxon>Dikarya</taxon>
        <taxon>Ascomycota</taxon>
        <taxon>Pezizomycotina</taxon>
        <taxon>Sordariomycetes</taxon>
        <taxon>Sordariomycetidae</taxon>
        <taxon>Sordariales</taxon>
        <taxon>Podosporaceae</taxon>
        <taxon>Podospora</taxon>
    </lineage>
</organism>
<dbReference type="FunFam" id="3.40.50.720:FF:000006">
    <property type="entry name" value="Bifunctional protein FolD"/>
    <property type="match status" value="1"/>
</dbReference>
<dbReference type="Gene3D" id="3.40.50.10860">
    <property type="entry name" value="Leucine Dehydrogenase, chain A, domain 1"/>
    <property type="match status" value="1"/>
</dbReference>
<comment type="subcellular location">
    <subcellularLocation>
        <location evidence="1">Cytoplasm</location>
    </subcellularLocation>
</comment>
<evidence type="ECO:0000256" key="6">
    <source>
        <dbReference type="ARBA" id="ARBA00012295"/>
    </source>
</evidence>
<dbReference type="PROSITE" id="PS00722">
    <property type="entry name" value="FTHFS_2"/>
    <property type="match status" value="1"/>
</dbReference>
<keyword evidence="18" id="KW-0560">Oxidoreductase</keyword>
<comment type="similarity">
    <text evidence="4">In the C-terminal section; belongs to the formate--tetrahydrofolate ligase family.</text>
</comment>
<dbReference type="Pfam" id="PF02882">
    <property type="entry name" value="THF_DHG_CYH_C"/>
    <property type="match status" value="1"/>
</dbReference>
<keyword evidence="15" id="KW-0378">Hydrolase</keyword>
<dbReference type="PANTHER" id="PTHR48099">
    <property type="entry name" value="C-1-TETRAHYDROFOLATE SYNTHASE, CYTOPLASMIC-RELATED"/>
    <property type="match status" value="1"/>
</dbReference>
<evidence type="ECO:0000256" key="17">
    <source>
        <dbReference type="ARBA" id="ARBA00022857"/>
    </source>
</evidence>
<evidence type="ECO:0000256" key="13">
    <source>
        <dbReference type="ARBA" id="ARBA00022741"/>
    </source>
</evidence>
<evidence type="ECO:0000256" key="19">
    <source>
        <dbReference type="ARBA" id="ARBA00023268"/>
    </source>
</evidence>
<feature type="compositionally biased region" description="Basic and acidic residues" evidence="20">
    <location>
        <begin position="72"/>
        <end position="83"/>
    </location>
</feature>
<dbReference type="SUPFAM" id="SSF53223">
    <property type="entry name" value="Aminoacid dehydrogenase-like, N-terminal domain"/>
    <property type="match status" value="1"/>
</dbReference>
<dbReference type="InterPro" id="IPR000559">
    <property type="entry name" value="Formate_THF_ligase"/>
</dbReference>
<evidence type="ECO:0000256" key="14">
    <source>
        <dbReference type="ARBA" id="ARBA00022755"/>
    </source>
</evidence>
<dbReference type="SUPFAM" id="SSF52540">
    <property type="entry name" value="P-loop containing nucleoside triphosphate hydrolases"/>
    <property type="match status" value="1"/>
</dbReference>
<protein>
    <recommendedName>
        <fullName evidence="9">C-1-tetrahydrofolate synthase, cytoplasmic</fullName>
        <ecNumber evidence="8">1.5.1.5</ecNumber>
        <ecNumber evidence="7">3.5.4.9</ecNumber>
        <ecNumber evidence="6">6.3.4.3</ecNumber>
    </recommendedName>
</protein>
<dbReference type="GO" id="GO:0035999">
    <property type="term" value="P:tetrahydrofolate interconversion"/>
    <property type="evidence" value="ECO:0007669"/>
    <property type="project" value="TreeGrafter"/>
</dbReference>
<dbReference type="InterPro" id="IPR027417">
    <property type="entry name" value="P-loop_NTPase"/>
</dbReference>
<dbReference type="GO" id="GO:0004477">
    <property type="term" value="F:methenyltetrahydrofolate cyclohydrolase activity"/>
    <property type="evidence" value="ECO:0007669"/>
    <property type="project" value="UniProtKB-EC"/>
</dbReference>
<dbReference type="InterPro" id="IPR020628">
    <property type="entry name" value="Formate_THF_ligase_CS"/>
</dbReference>
<dbReference type="InterPro" id="IPR020631">
    <property type="entry name" value="THF_DH/CycHdrlase_NAD-bd_dom"/>
</dbReference>
<dbReference type="CDD" id="cd00477">
    <property type="entry name" value="FTHFS"/>
    <property type="match status" value="1"/>
</dbReference>
<evidence type="ECO:0000313" key="24">
    <source>
        <dbReference type="Proteomes" id="UP001302126"/>
    </source>
</evidence>
<dbReference type="InterPro" id="IPR046346">
    <property type="entry name" value="Aminoacid_DH-like_N_sf"/>
</dbReference>
<evidence type="ECO:0000256" key="3">
    <source>
        <dbReference type="ARBA" id="ARBA00005559"/>
    </source>
</evidence>
<evidence type="ECO:0000256" key="15">
    <source>
        <dbReference type="ARBA" id="ARBA00022801"/>
    </source>
</evidence>
<evidence type="ECO:0000259" key="22">
    <source>
        <dbReference type="Pfam" id="PF02882"/>
    </source>
</evidence>
<reference evidence="23" key="2">
    <citation type="submission" date="2023-05" db="EMBL/GenBank/DDBJ databases">
        <authorList>
            <consortium name="Lawrence Berkeley National Laboratory"/>
            <person name="Steindorff A."/>
            <person name="Hensen N."/>
            <person name="Bonometti L."/>
            <person name="Westerberg I."/>
            <person name="Brannstrom I.O."/>
            <person name="Guillou S."/>
            <person name="Cros-Aarteil S."/>
            <person name="Calhoun S."/>
            <person name="Haridas S."/>
            <person name="Kuo A."/>
            <person name="Mondo S."/>
            <person name="Pangilinan J."/>
            <person name="Riley R."/>
            <person name="Labutti K."/>
            <person name="Andreopoulos B."/>
            <person name="Lipzen A."/>
            <person name="Chen C."/>
            <person name="Yanf M."/>
            <person name="Daum C."/>
            <person name="Ng V."/>
            <person name="Clum A."/>
            <person name="Ohm R."/>
            <person name="Martin F."/>
            <person name="Silar P."/>
            <person name="Natvig D."/>
            <person name="Lalanne C."/>
            <person name="Gautier V."/>
            <person name="Ament-Velasquez S.L."/>
            <person name="Kruys A."/>
            <person name="Hutchinson M.I."/>
            <person name="Powell A.J."/>
            <person name="Barry K."/>
            <person name="Miller A.N."/>
            <person name="Grigoriev I.V."/>
            <person name="Debuchy R."/>
            <person name="Gladieux P."/>
            <person name="Thoren M.H."/>
            <person name="Johannesson H."/>
        </authorList>
    </citation>
    <scope>NUCLEOTIDE SEQUENCE</scope>
    <source>
        <strain evidence="23">PSN309</strain>
    </source>
</reference>
<dbReference type="Pfam" id="PF00763">
    <property type="entry name" value="THF_DHG_CYH"/>
    <property type="match status" value="1"/>
</dbReference>
<evidence type="ECO:0000256" key="11">
    <source>
        <dbReference type="ARBA" id="ARBA00022563"/>
    </source>
</evidence>
<keyword evidence="13" id="KW-0547">Nucleotide-binding</keyword>
<dbReference type="PANTHER" id="PTHR48099:SF5">
    <property type="entry name" value="C-1-TETRAHYDROFOLATE SYNTHASE, CYTOPLASMIC"/>
    <property type="match status" value="1"/>
</dbReference>
<keyword evidence="19" id="KW-0511">Multifunctional enzyme</keyword>
<keyword evidence="10" id="KW-0963">Cytoplasm</keyword>
<dbReference type="SUPFAM" id="SSF51735">
    <property type="entry name" value="NAD(P)-binding Rossmann-fold domains"/>
    <property type="match status" value="1"/>
</dbReference>
<dbReference type="InterPro" id="IPR036291">
    <property type="entry name" value="NAD(P)-bd_dom_sf"/>
</dbReference>
<evidence type="ECO:0000256" key="12">
    <source>
        <dbReference type="ARBA" id="ARBA00022598"/>
    </source>
</evidence>
<proteinExistence type="inferred from homology"/>
<dbReference type="GO" id="GO:0004488">
    <property type="term" value="F:methylenetetrahydrofolate dehydrogenase (NADP+) activity"/>
    <property type="evidence" value="ECO:0007669"/>
    <property type="project" value="UniProtKB-EC"/>
</dbReference>
<evidence type="ECO:0000259" key="21">
    <source>
        <dbReference type="Pfam" id="PF00763"/>
    </source>
</evidence>
<accession>A0AAN7ALI5</accession>
<dbReference type="Proteomes" id="UP001302126">
    <property type="component" value="Unassembled WGS sequence"/>
</dbReference>
<keyword evidence="16" id="KW-0067">ATP-binding</keyword>
<dbReference type="GO" id="GO:0005524">
    <property type="term" value="F:ATP binding"/>
    <property type="evidence" value="ECO:0007669"/>
    <property type="project" value="UniProtKB-KW"/>
</dbReference>
<dbReference type="FunFam" id="3.40.50.300:FF:000245">
    <property type="entry name" value="C-1-tetrahydrofolate synthase, cytoplasmic"/>
    <property type="match status" value="1"/>
</dbReference>
<dbReference type="EC" id="1.5.1.5" evidence="8"/>
<name>A0AAN7ALI5_9PEZI</name>
<dbReference type="Gene3D" id="3.40.50.720">
    <property type="entry name" value="NAD(P)-binding Rossmann-like Domain"/>
    <property type="match status" value="1"/>
</dbReference>
<dbReference type="PROSITE" id="PS00766">
    <property type="entry name" value="THF_DHG_CYH_1"/>
    <property type="match status" value="1"/>
</dbReference>
<keyword evidence="17" id="KW-0521">NADP</keyword>
<dbReference type="Pfam" id="PF01268">
    <property type="entry name" value="FTHFS"/>
    <property type="match status" value="1"/>
</dbReference>
<dbReference type="FunFam" id="3.10.410.10:FF:000001">
    <property type="entry name" value="Putative formate--tetrahydrofolate ligase"/>
    <property type="match status" value="1"/>
</dbReference>
<evidence type="ECO:0000256" key="20">
    <source>
        <dbReference type="SAM" id="MobiDB-lite"/>
    </source>
</evidence>
<dbReference type="HAMAP" id="MF_01576">
    <property type="entry name" value="THF_DHG_CYH"/>
    <property type="match status" value="1"/>
</dbReference>
<dbReference type="InterPro" id="IPR000672">
    <property type="entry name" value="THF_DH/CycHdrlase"/>
</dbReference>
<comment type="similarity">
    <text evidence="3">In the N-terminal section; belongs to the tetrahydrofolate dehydrogenase/cyclohydrolase family.</text>
</comment>
<evidence type="ECO:0000256" key="4">
    <source>
        <dbReference type="ARBA" id="ARBA00006985"/>
    </source>
</evidence>
<keyword evidence="24" id="KW-1185">Reference proteome</keyword>
<evidence type="ECO:0000256" key="18">
    <source>
        <dbReference type="ARBA" id="ARBA00023002"/>
    </source>
</evidence>
<comment type="caution">
    <text evidence="23">The sequence shown here is derived from an EMBL/GenBank/DDBJ whole genome shotgun (WGS) entry which is preliminary data.</text>
</comment>
<gene>
    <name evidence="23" type="ORF">QBC35DRAFT_471209</name>
</gene>
<comment type="pathway">
    <text evidence="2">One-carbon metabolism; tetrahydrofolate interconversion.</text>
</comment>
<evidence type="ECO:0000256" key="5">
    <source>
        <dbReference type="ARBA" id="ARBA00011738"/>
    </source>
</evidence>
<dbReference type="AlphaFoldDB" id="A0AAN7ALI5"/>
<dbReference type="InterPro" id="IPR020867">
    <property type="entry name" value="THF_DH/CycHdrlase_CS"/>
</dbReference>
<evidence type="ECO:0000256" key="8">
    <source>
        <dbReference type="ARBA" id="ARBA00012859"/>
    </source>
</evidence>
<feature type="compositionally biased region" description="Low complexity" evidence="20">
    <location>
        <begin position="108"/>
        <end position="118"/>
    </location>
</feature>
<dbReference type="Gene3D" id="3.10.410.10">
    <property type="entry name" value="Formyltetrahydrofolate synthetase, domain 3"/>
    <property type="match status" value="1"/>
</dbReference>
<dbReference type="HAMAP" id="MF_01543">
    <property type="entry name" value="FTHFS"/>
    <property type="match status" value="1"/>
</dbReference>
<dbReference type="GO" id="GO:0004329">
    <property type="term" value="F:formate-tetrahydrofolate ligase activity"/>
    <property type="evidence" value="ECO:0007669"/>
    <property type="project" value="UniProtKB-EC"/>
</dbReference>
<dbReference type="PRINTS" id="PR00085">
    <property type="entry name" value="THFDHDRGNASE"/>
</dbReference>
<feature type="region of interest" description="Disordered" evidence="20">
    <location>
        <begin position="72"/>
        <end position="127"/>
    </location>
</feature>
<evidence type="ECO:0000256" key="9">
    <source>
        <dbReference type="ARBA" id="ARBA00017592"/>
    </source>
</evidence>
<dbReference type="EC" id="6.3.4.3" evidence="6"/>
<dbReference type="Gene3D" id="3.30.1510.10">
    <property type="entry name" value="Domain 2, N(10)-formyltetrahydrofolate synthetase"/>
    <property type="match status" value="1"/>
</dbReference>
<dbReference type="GO" id="GO:0005829">
    <property type="term" value="C:cytosol"/>
    <property type="evidence" value="ECO:0007669"/>
    <property type="project" value="TreeGrafter"/>
</dbReference>
<keyword evidence="11" id="KW-0554">One-carbon metabolism</keyword>
<keyword evidence="14" id="KW-0658">Purine biosynthesis</keyword>
<sequence length="1104" mass="118341">MTLSRLAQGVPTPVLCISTRTQPRVLQHHTQSAHQTTNIRRSLSTSKCKALSSFGVVETRTIQRSTRRTIARCESESDKDGGRLHNRRSAWDGGPVFRRSSSVDLDASHSAAPRSAPRQTLRATVNSNTTTPLITPARVATSSLFPNTQFCTPSAFRAFSSSSAAMAAQKIDGTAVAKRVREQLKAEISEKKTVNPRFQPCLKIVQVGDRSDSSTYVRMKLKAAEECGIACELIKFDESATEAEIIARVHALNNDPTVHGILVQLPLPSHVSEYAVTSAVLSEKDVDGFGTYNIGELAKRGGHPYFVPCTPKGVMVLLQEAGVDLKGKNAVVVGRSDIVGSPVSYLLKNADATVTVCHSRTKDLDSHLKNADVVVVAIGQPGFIRGEQLKPGAVVIDVGTNYIPDATKKSGQRLVGDVDFESALQVASFITPVPGGVGPMTVAMLLHNVVAAAVQTFDAEKQRHIVPLNLHLLDPVPSDIAISRAQAPKHVTQIAKEIGISPSELEPYGAYKAKVDLNLLKRLDHRRNGRYVVVTGITPTPLGEGKSTTTMGLAQALGAHVGRLTFANVRQPSQGPTFGIKGGAAGGGYSQVIPMDEFNMHLTGDIHAITAANNLLAAAIDTRMFHESTQKDAALYRRLVPVKNGKRAFPPILLRRLKKLGIDKTNPDDLTEEEVSRFARLDIDPDTITWRRVLDVNDRHLRGVVIGNAPTEKGHSRQTGFDISVASECMAILALSTDLADMRERLGRMVVASSRAGEPVTCDDLGAGGALTALMKDAIKPNLMQSLEGTPVFVHAGPFANISIGNSSILADKMALKLAGTEPDEDYSTKSGFVVTEAGFDFTMGGERFFNIKCRTSGLVPDVVVVVATIRALKVHGGGPPIAPGAPLSPVYREENVEILRKGCVNLAKHVANAKSYGVPVVVAINKFSTDTQAEIDVVREQAIKAGAEDAVLANHWAEGGKGAVDLANAVIAASEKPKELKLLYSLDGTVQERIEKIAREMYGAAEVEFSELAQQKVDLYTRQGFGNLPICIAKTQYSLSHDPDLKGAPTGFTVPIRDVRMAAGAGYLYALAADIQTIPGLPTAPGYLNVDVDMETGEIDGLF</sequence>
<keyword evidence="12" id="KW-0436">Ligase</keyword>
<dbReference type="EMBL" id="MU864361">
    <property type="protein sequence ID" value="KAK4191139.1"/>
    <property type="molecule type" value="Genomic_DNA"/>
</dbReference>